<gene>
    <name evidence="4" type="ORF">PCOR1329_LOCUS5103</name>
</gene>
<keyword evidence="5" id="KW-1185">Reference proteome</keyword>
<feature type="chain" id="PRO_5045162824" description="1-alkyl-2-acetylglycerophosphocholine esterase" evidence="3">
    <location>
        <begin position="41"/>
        <end position="1111"/>
    </location>
</feature>
<evidence type="ECO:0000256" key="1">
    <source>
        <dbReference type="SAM" id="Coils"/>
    </source>
</evidence>
<proteinExistence type="predicted"/>
<feature type="region of interest" description="Disordered" evidence="2">
    <location>
        <begin position="433"/>
        <end position="458"/>
    </location>
</feature>
<feature type="region of interest" description="Disordered" evidence="2">
    <location>
        <begin position="792"/>
        <end position="817"/>
    </location>
</feature>
<keyword evidence="3" id="KW-0732">Signal</keyword>
<feature type="region of interest" description="Disordered" evidence="2">
    <location>
        <begin position="919"/>
        <end position="952"/>
    </location>
</feature>
<evidence type="ECO:0000256" key="2">
    <source>
        <dbReference type="SAM" id="MobiDB-lite"/>
    </source>
</evidence>
<evidence type="ECO:0000313" key="5">
    <source>
        <dbReference type="Proteomes" id="UP001189429"/>
    </source>
</evidence>
<feature type="compositionally biased region" description="Basic and acidic residues" evidence="2">
    <location>
        <begin position="840"/>
        <end position="857"/>
    </location>
</feature>
<evidence type="ECO:0008006" key="6">
    <source>
        <dbReference type="Google" id="ProtNLM"/>
    </source>
</evidence>
<comment type="caution">
    <text evidence="4">The sequence shown here is derived from an EMBL/GenBank/DDBJ whole genome shotgun (WGS) entry which is preliminary data.</text>
</comment>
<feature type="compositionally biased region" description="Low complexity" evidence="2">
    <location>
        <begin position="591"/>
        <end position="604"/>
    </location>
</feature>
<feature type="region of interest" description="Disordered" evidence="2">
    <location>
        <begin position="829"/>
        <end position="878"/>
    </location>
</feature>
<feature type="region of interest" description="Disordered" evidence="2">
    <location>
        <begin position="589"/>
        <end position="624"/>
    </location>
</feature>
<evidence type="ECO:0000313" key="4">
    <source>
        <dbReference type="EMBL" id="CAK0795422.1"/>
    </source>
</evidence>
<feature type="region of interest" description="Disordered" evidence="2">
    <location>
        <begin position="364"/>
        <end position="389"/>
    </location>
</feature>
<organism evidence="4 5">
    <name type="scientific">Prorocentrum cordatum</name>
    <dbReference type="NCBI Taxonomy" id="2364126"/>
    <lineage>
        <taxon>Eukaryota</taxon>
        <taxon>Sar</taxon>
        <taxon>Alveolata</taxon>
        <taxon>Dinophyceae</taxon>
        <taxon>Prorocentrales</taxon>
        <taxon>Prorocentraceae</taxon>
        <taxon>Prorocentrum</taxon>
    </lineage>
</organism>
<feature type="region of interest" description="Disordered" evidence="2">
    <location>
        <begin position="716"/>
        <end position="748"/>
    </location>
</feature>
<dbReference type="EMBL" id="CAUYUJ010001336">
    <property type="protein sequence ID" value="CAK0795422.1"/>
    <property type="molecule type" value="Genomic_DNA"/>
</dbReference>
<accession>A0ABN9PQL4</accession>
<name>A0ABN9PQL4_9DINO</name>
<protein>
    <recommendedName>
        <fullName evidence="6">1-alkyl-2-acetylglycerophosphocholine esterase</fullName>
    </recommendedName>
</protein>
<keyword evidence="1" id="KW-0175">Coiled coil</keyword>
<dbReference type="Proteomes" id="UP001189429">
    <property type="component" value="Unassembled WGS sequence"/>
</dbReference>
<sequence>MALSAKPEAARGRRAPPLARPAAWLLALPPLLLWPAAGPGARPFAGGARGGAWPQRPGHQRAARWCGTCRGSGQAVGLIQTLLRILPPMQYDDPGWLNLAISAYLDDEWTEQAVHQRIGEAVGAIYKQARASGDDDLMTILAAIAFGLKEVWGTGRFDEAFEGPVEIANRAAEMLMLRAGYTVWSGGRSHTELHESILRHMDRYGKAPCAPVLHCPAVPATTCVCETPSPLAVAGGVTVLTLLVVAAYVLGAVWGFPTVERRSASEAGPTVVVKEAVPLLEEQARAQLSFVRCLKMNTSSGGKLADLEFGQGEEVYAAQADLANYFYHLAIEGELSEYFALPAVDVSLLRATRRAVAPKAKAGAKASAEAEPKQSAAAAEAPWVHGGGKPRRVRFREAEVVEIKEDDEADQLAAALRLLEERGVQLDEEAQKKLGVGRQADPSKAGPEAPKSHHATVQSAMWKVKNTAGKLERSQQNLEAAQEALADAQLAVDKAAEAEEAAAKAHAQAQDLLERARRVEQAGLPPEAQLDQRAQDVDRLAQATLGARYAAELKDHFEGEEAVQVTQAIELFSKLAAASKARIEAAKRAAEAPPSGAPAAAAPAGRPPDSEGGSPAAAGGDAMQEEGDDFDARVEALDGAKRAEVERFLESHGCSLPKRLRLPAGSAAGKGAAEAAEKSEDQEEAQGDILFVQETGVAPGLLSELADAIAAIVPGGAAGSQGPSEDGPEPAREADDAAPGGAPENVGAAVLDEPFDQGASAEALRGVRACYDEDWTAVVHSLKGDVLDLPPCAATESETEPAGQVSGAGQRHSDEEAVECVAKVERLDPAAGLEVGQGGDDARRPAAGGDRSRHEGAGARQSQQLRSGEAPRATGSRPRTLGELYASFAALLEEDLGGLFDMEQEDLTKCAGRGESARFQEGTISASRPGGPAAPQDEPEPRVAQATPGERVRMPPFSGMEYLFLPAAWKSASDERYPVVVFLHGMGDGKFSVMNSQSLPRLLSNNQSTAFDPRPCWCLEARYWQASAAREAAPADPAPFLEEEEQLQSPMADCNFASEFQAIVVMPQGWLPGGDIGWTEDKLSQVSALFCLGVVSLFSLDVVHQGASSIT</sequence>
<reference evidence="4" key="1">
    <citation type="submission" date="2023-10" db="EMBL/GenBank/DDBJ databases">
        <authorList>
            <person name="Chen Y."/>
            <person name="Shah S."/>
            <person name="Dougan E. K."/>
            <person name="Thang M."/>
            <person name="Chan C."/>
        </authorList>
    </citation>
    <scope>NUCLEOTIDE SEQUENCE [LARGE SCALE GENOMIC DNA]</scope>
</reference>
<feature type="compositionally biased region" description="Low complexity" evidence="2">
    <location>
        <begin position="364"/>
        <end position="382"/>
    </location>
</feature>
<feature type="signal peptide" evidence="3">
    <location>
        <begin position="1"/>
        <end position="40"/>
    </location>
</feature>
<feature type="coiled-coil region" evidence="1">
    <location>
        <begin position="464"/>
        <end position="522"/>
    </location>
</feature>
<evidence type="ECO:0000256" key="3">
    <source>
        <dbReference type="SAM" id="SignalP"/>
    </source>
</evidence>